<accession>A0A7K9YID9</accession>
<dbReference type="EMBL" id="VXAB01005800">
    <property type="protein sequence ID" value="NXJ08754.1"/>
    <property type="molecule type" value="Genomic_DNA"/>
</dbReference>
<dbReference type="Pfam" id="PF00429">
    <property type="entry name" value="TLV_coat"/>
    <property type="match status" value="1"/>
</dbReference>
<keyword evidence="1" id="KW-1015">Disulfide bond</keyword>
<proteinExistence type="predicted"/>
<gene>
    <name evidence="2" type="primary">Ervfrd1</name>
    <name evidence="2" type="ORF">ODOGUJ_R15362</name>
</gene>
<dbReference type="InterPro" id="IPR018154">
    <property type="entry name" value="TLV/ENV_coat_polyprotein"/>
</dbReference>
<dbReference type="PANTHER" id="PTHR10424:SF73">
    <property type="entry name" value="ENDOGENOUS RETROVIRUS GROUP FC1 ENV POLYPROTEIN-RELATED"/>
    <property type="match status" value="1"/>
</dbReference>
<name>A0A7K9YID9_9GALL</name>
<dbReference type="SUPFAM" id="SSF58069">
    <property type="entry name" value="Virus ectodomain"/>
    <property type="match status" value="1"/>
</dbReference>
<protein>
    <submittedName>
        <fullName evidence="2">SYCY2 protein</fullName>
    </submittedName>
</protein>
<sequence>DKYIRWYRPFLGVSELEREIVNISATLEQIENVTARALENLQVEVSSLSSVVLQNRVAPDILAAKGGVAFALINTCCALINREKEVEMDIK</sequence>
<comment type="caution">
    <text evidence="2">The sequence shown here is derived from an EMBL/GenBank/DDBJ whole genome shotgun (WGS) entry which is preliminary data.</text>
</comment>
<keyword evidence="3" id="KW-1185">Reference proteome</keyword>
<dbReference type="Proteomes" id="UP000522663">
    <property type="component" value="Unassembled WGS sequence"/>
</dbReference>
<dbReference type="OrthoDB" id="8949317at2759"/>
<evidence type="ECO:0000313" key="2">
    <source>
        <dbReference type="EMBL" id="NXJ08754.1"/>
    </source>
</evidence>
<evidence type="ECO:0000256" key="1">
    <source>
        <dbReference type="ARBA" id="ARBA00023157"/>
    </source>
</evidence>
<evidence type="ECO:0000313" key="3">
    <source>
        <dbReference type="Proteomes" id="UP000522663"/>
    </source>
</evidence>
<dbReference type="AlphaFoldDB" id="A0A7K9YID9"/>
<feature type="non-terminal residue" evidence="2">
    <location>
        <position position="1"/>
    </location>
</feature>
<dbReference type="Gene3D" id="1.10.287.210">
    <property type="match status" value="1"/>
</dbReference>
<organism evidence="2 3">
    <name type="scientific">Odontophorus gujanensis</name>
    <name type="common">marbled wood quail</name>
    <dbReference type="NCBI Taxonomy" id="886794"/>
    <lineage>
        <taxon>Eukaryota</taxon>
        <taxon>Metazoa</taxon>
        <taxon>Chordata</taxon>
        <taxon>Craniata</taxon>
        <taxon>Vertebrata</taxon>
        <taxon>Euteleostomi</taxon>
        <taxon>Archelosauria</taxon>
        <taxon>Archosauria</taxon>
        <taxon>Dinosauria</taxon>
        <taxon>Saurischia</taxon>
        <taxon>Theropoda</taxon>
        <taxon>Coelurosauria</taxon>
        <taxon>Aves</taxon>
        <taxon>Neognathae</taxon>
        <taxon>Galloanserae</taxon>
        <taxon>Galliformes</taxon>
        <taxon>Odontophoridae</taxon>
        <taxon>Odontophorus</taxon>
    </lineage>
</organism>
<feature type="non-terminal residue" evidence="2">
    <location>
        <position position="91"/>
    </location>
</feature>
<reference evidence="2 3" key="1">
    <citation type="submission" date="2019-09" db="EMBL/GenBank/DDBJ databases">
        <title>Bird 10,000 Genomes (B10K) Project - Family phase.</title>
        <authorList>
            <person name="Zhang G."/>
        </authorList>
    </citation>
    <scope>NUCLEOTIDE SEQUENCE [LARGE SCALE GENOMIC DNA]</scope>
    <source>
        <strain evidence="2">B10K-DU-001-53</strain>
        <tissue evidence="2">Muscle</tissue>
    </source>
</reference>
<dbReference type="PANTHER" id="PTHR10424">
    <property type="entry name" value="VIRAL ENVELOPE PROTEIN"/>
    <property type="match status" value="1"/>
</dbReference>